<sequence length="72" mass="7699">MTIQSPIEEIAVLVARYLSRSTCPSLTMKNIITAANLALSARGAMKNIATTANLANFADFDVSCDEKHRNGG</sequence>
<gene>
    <name evidence="1" type="ORF">ACFPOF_19290</name>
</gene>
<organism evidence="1 2">
    <name type="scientific">Cohnella soli</name>
    <dbReference type="NCBI Taxonomy" id="425005"/>
    <lineage>
        <taxon>Bacteria</taxon>
        <taxon>Bacillati</taxon>
        <taxon>Bacillota</taxon>
        <taxon>Bacilli</taxon>
        <taxon>Bacillales</taxon>
        <taxon>Paenibacillaceae</taxon>
        <taxon>Cohnella</taxon>
    </lineage>
</organism>
<dbReference type="RefSeq" id="WP_378135587.1">
    <property type="nucleotide sequence ID" value="NZ_JBHSMI010000028.1"/>
</dbReference>
<dbReference type="EMBL" id="JBHSMI010000028">
    <property type="protein sequence ID" value="MFC5404891.1"/>
    <property type="molecule type" value="Genomic_DNA"/>
</dbReference>
<proteinExistence type="predicted"/>
<reference evidence="2" key="1">
    <citation type="journal article" date="2019" name="Int. J. Syst. Evol. Microbiol.">
        <title>The Global Catalogue of Microorganisms (GCM) 10K type strain sequencing project: providing services to taxonomists for standard genome sequencing and annotation.</title>
        <authorList>
            <consortium name="The Broad Institute Genomics Platform"/>
            <consortium name="The Broad Institute Genome Sequencing Center for Infectious Disease"/>
            <person name="Wu L."/>
            <person name="Ma J."/>
        </authorList>
    </citation>
    <scope>NUCLEOTIDE SEQUENCE [LARGE SCALE GENOMIC DNA]</scope>
    <source>
        <strain evidence="2">CGMCC 1.18575</strain>
    </source>
</reference>
<evidence type="ECO:0000313" key="1">
    <source>
        <dbReference type="EMBL" id="MFC5404891.1"/>
    </source>
</evidence>
<comment type="caution">
    <text evidence="1">The sequence shown here is derived from an EMBL/GenBank/DDBJ whole genome shotgun (WGS) entry which is preliminary data.</text>
</comment>
<accession>A0ABW0HUJ0</accession>
<protein>
    <submittedName>
        <fullName evidence="1">Uncharacterized protein</fullName>
    </submittedName>
</protein>
<name>A0ABW0HUJ0_9BACL</name>
<keyword evidence="2" id="KW-1185">Reference proteome</keyword>
<dbReference type="Proteomes" id="UP001596113">
    <property type="component" value="Unassembled WGS sequence"/>
</dbReference>
<evidence type="ECO:0000313" key="2">
    <source>
        <dbReference type="Proteomes" id="UP001596113"/>
    </source>
</evidence>